<organism evidence="3">
    <name type="scientific">Castor canadensis</name>
    <name type="common">American beaver</name>
    <dbReference type="NCBI Taxonomy" id="51338"/>
    <lineage>
        <taxon>Eukaryota</taxon>
        <taxon>Metazoa</taxon>
        <taxon>Chordata</taxon>
        <taxon>Craniata</taxon>
        <taxon>Vertebrata</taxon>
        <taxon>Euteleostomi</taxon>
        <taxon>Mammalia</taxon>
        <taxon>Eutheria</taxon>
        <taxon>Euarchontoglires</taxon>
        <taxon>Glires</taxon>
        <taxon>Rodentia</taxon>
        <taxon>Castorimorpha</taxon>
        <taxon>Castoridae</taxon>
        <taxon>Castor</taxon>
    </lineage>
</organism>
<dbReference type="PANTHER" id="PTHR11905">
    <property type="entry name" value="ADAM A DISINTEGRIN AND METALLOPROTEASE DOMAIN"/>
    <property type="match status" value="1"/>
</dbReference>
<proteinExistence type="predicted"/>
<dbReference type="InterPro" id="IPR036436">
    <property type="entry name" value="Disintegrin_dom_sf"/>
</dbReference>
<feature type="domain" description="Disintegrin" evidence="2">
    <location>
        <begin position="1"/>
        <end position="71"/>
    </location>
</feature>
<dbReference type="SMART" id="SM00050">
    <property type="entry name" value="DISIN"/>
    <property type="match status" value="1"/>
</dbReference>
<feature type="non-terminal residue" evidence="3">
    <location>
        <position position="100"/>
    </location>
</feature>
<sequence>MKNCTHPNCCDPKQCRLKGKAACGSGECCTNACKLKPANTLCRKSVDDECDFVEFCNGKDPHCVPDTHARDGHHCDSGQSYCYQGICRIFDKQCKRLFGR</sequence>
<dbReference type="PANTHER" id="PTHR11905:SF28">
    <property type="entry name" value="DISINTEGRIN AND METALLOPROTEINASE DOMAIN-CONTAINING PROTEIN 5"/>
    <property type="match status" value="1"/>
</dbReference>
<dbReference type="RefSeq" id="XP_020008421.1">
    <property type="nucleotide sequence ID" value="XM_020152832.1"/>
</dbReference>
<dbReference type="OrthoDB" id="5951731at2759"/>
<accession>A0A8B7TN88</accession>
<dbReference type="GO" id="GO:0005886">
    <property type="term" value="C:plasma membrane"/>
    <property type="evidence" value="ECO:0007669"/>
    <property type="project" value="TreeGrafter"/>
</dbReference>
<dbReference type="SUPFAM" id="SSF57552">
    <property type="entry name" value="Blood coagulation inhibitor (disintegrin)"/>
    <property type="match status" value="1"/>
</dbReference>
<evidence type="ECO:0000313" key="3">
    <source>
        <dbReference type="RefSeq" id="XP_020008421.1"/>
    </source>
</evidence>
<dbReference type="Pfam" id="PF00200">
    <property type="entry name" value="Disintegrin"/>
    <property type="match status" value="1"/>
</dbReference>
<dbReference type="PROSITE" id="PS50214">
    <property type="entry name" value="DISINTEGRIN_2"/>
    <property type="match status" value="1"/>
</dbReference>
<evidence type="ECO:0000259" key="2">
    <source>
        <dbReference type="PROSITE" id="PS50214"/>
    </source>
</evidence>
<dbReference type="GO" id="GO:0007339">
    <property type="term" value="P:binding of sperm to zona pellucida"/>
    <property type="evidence" value="ECO:0007669"/>
    <property type="project" value="TreeGrafter"/>
</dbReference>
<dbReference type="GO" id="GO:0008584">
    <property type="term" value="P:male gonad development"/>
    <property type="evidence" value="ECO:0007669"/>
    <property type="project" value="TreeGrafter"/>
</dbReference>
<gene>
    <name evidence="3" type="primary">LOC109676412</name>
</gene>
<evidence type="ECO:0000256" key="1">
    <source>
        <dbReference type="PROSITE-ProRule" id="PRU00068"/>
    </source>
</evidence>
<dbReference type="KEGG" id="ccan:109676412"/>
<dbReference type="AlphaFoldDB" id="A0A8B7TN88"/>
<protein>
    <submittedName>
        <fullName evidence="3">Disintegrin and metalloproteinase domain-containing protein 5-like</fullName>
    </submittedName>
</protein>
<dbReference type="Gene3D" id="4.10.70.10">
    <property type="entry name" value="Disintegrin domain"/>
    <property type="match status" value="1"/>
</dbReference>
<dbReference type="InterPro" id="IPR001762">
    <property type="entry name" value="Disintegrin_dom"/>
</dbReference>
<dbReference type="GO" id="GO:0007155">
    <property type="term" value="P:cell adhesion"/>
    <property type="evidence" value="ECO:0007669"/>
    <property type="project" value="TreeGrafter"/>
</dbReference>
<comment type="caution">
    <text evidence="1">Lacks conserved residue(s) required for the propagation of feature annotation.</text>
</comment>
<reference evidence="3" key="1">
    <citation type="submission" date="2025-08" db="UniProtKB">
        <authorList>
            <consortium name="RefSeq"/>
        </authorList>
    </citation>
    <scope>IDENTIFICATION</scope>
    <source>
        <tissue evidence="3">Leukocyte</tissue>
    </source>
</reference>
<name>A0A8B7TN88_CASCN</name>